<feature type="transmembrane region" description="Helical" evidence="1">
    <location>
        <begin position="20"/>
        <end position="41"/>
    </location>
</feature>
<keyword evidence="1" id="KW-0472">Membrane</keyword>
<gene>
    <name evidence="2" type="ORF">ACEUDJ_13285</name>
</gene>
<accession>A0ABW9GW42</accession>
<dbReference type="RefSeq" id="WP_408790793.1">
    <property type="nucleotide sequence ID" value="NZ_JBGXBU010000005.1"/>
</dbReference>
<keyword evidence="1" id="KW-1133">Transmembrane helix</keyword>
<comment type="caution">
    <text evidence="2">The sequence shown here is derived from an EMBL/GenBank/DDBJ whole genome shotgun (WGS) entry which is preliminary data.</text>
</comment>
<keyword evidence="3" id="KW-1185">Reference proteome</keyword>
<feature type="transmembrane region" description="Helical" evidence="1">
    <location>
        <begin position="53"/>
        <end position="75"/>
    </location>
</feature>
<dbReference type="EMBL" id="JBGXBU010000005">
    <property type="protein sequence ID" value="MFM4893841.1"/>
    <property type="molecule type" value="Genomic_DNA"/>
</dbReference>
<evidence type="ECO:0000313" key="2">
    <source>
        <dbReference type="EMBL" id="MFM4893841.1"/>
    </source>
</evidence>
<reference evidence="2 3" key="1">
    <citation type="submission" date="2024-09" db="EMBL/GenBank/DDBJ databases">
        <title>Aeromonas strains Genome sequencing and assembly.</title>
        <authorList>
            <person name="Hu X."/>
            <person name="Tang B."/>
        </authorList>
    </citation>
    <scope>NUCLEOTIDE SEQUENCE [LARGE SCALE GENOMIC DNA]</scope>
    <source>
        <strain evidence="2 3">NB23SCDHY001</strain>
    </source>
</reference>
<protein>
    <recommendedName>
        <fullName evidence="4">SMODS-associating 2TM beta-strand rich effector domain-containing protein</fullName>
    </recommendedName>
</protein>
<sequence>MKEIFNDFVNGNATTKLSIISNVSTILGVSVATFVAGPFLSKFAEMEFIVSDFIIAITFYFIYLWLAASTIYFSIKELINSARNRNTSDIITKTIQLLLILWAAIVIFPHAKYYTGNIFNTSYLLPPPAKKAISGLSKIKVDENDSNITVQGEIIFHKGMNGSDYELVLYKKNDAGVYTPIEMSNREDSFRLSQNGQFTMPFDTRYNKINDPALVIYRSADWSLTTYMTSQQGYPEGMTQLPSSEMDALDAYVFFLKHKPIHIK</sequence>
<evidence type="ECO:0008006" key="4">
    <source>
        <dbReference type="Google" id="ProtNLM"/>
    </source>
</evidence>
<feature type="transmembrane region" description="Helical" evidence="1">
    <location>
        <begin position="95"/>
        <end position="114"/>
    </location>
</feature>
<proteinExistence type="predicted"/>
<evidence type="ECO:0000313" key="3">
    <source>
        <dbReference type="Proteomes" id="UP001630969"/>
    </source>
</evidence>
<dbReference type="GeneID" id="97221150"/>
<organism evidence="2 3">
    <name type="scientific">Aeromonas bivalvium</name>
    <dbReference type="NCBI Taxonomy" id="440079"/>
    <lineage>
        <taxon>Bacteria</taxon>
        <taxon>Pseudomonadati</taxon>
        <taxon>Pseudomonadota</taxon>
        <taxon>Gammaproteobacteria</taxon>
        <taxon>Aeromonadales</taxon>
        <taxon>Aeromonadaceae</taxon>
        <taxon>Aeromonas</taxon>
    </lineage>
</organism>
<keyword evidence="1" id="KW-0812">Transmembrane</keyword>
<dbReference type="Proteomes" id="UP001630969">
    <property type="component" value="Unassembled WGS sequence"/>
</dbReference>
<evidence type="ECO:0000256" key="1">
    <source>
        <dbReference type="SAM" id="Phobius"/>
    </source>
</evidence>
<name>A0ABW9GW42_9GAMM</name>